<feature type="compositionally biased region" description="Low complexity" evidence="7">
    <location>
        <begin position="1782"/>
        <end position="1793"/>
    </location>
</feature>
<dbReference type="InterPro" id="IPR037196">
    <property type="entry name" value="HSP90_C"/>
</dbReference>
<evidence type="ECO:0000256" key="5">
    <source>
        <dbReference type="ARBA" id="ARBA00022840"/>
    </source>
</evidence>
<feature type="compositionally biased region" description="Acidic residues" evidence="7">
    <location>
        <begin position="1733"/>
        <end position="1753"/>
    </location>
</feature>
<evidence type="ECO:0000256" key="4">
    <source>
        <dbReference type="ARBA" id="ARBA00022741"/>
    </source>
</evidence>
<dbReference type="InterPro" id="IPR011009">
    <property type="entry name" value="Kinase-like_dom_sf"/>
</dbReference>
<dbReference type="Gene3D" id="3.40.50.11260">
    <property type="match status" value="1"/>
</dbReference>
<dbReference type="GO" id="GO:0005524">
    <property type="term" value="F:ATP binding"/>
    <property type="evidence" value="ECO:0007669"/>
    <property type="project" value="UniProtKB-KW"/>
</dbReference>
<dbReference type="FunFam" id="3.30.230.80:FF:000001">
    <property type="entry name" value="Heat shock protein 90 alpha"/>
    <property type="match status" value="1"/>
</dbReference>
<dbReference type="Gene3D" id="3.30.565.10">
    <property type="entry name" value="Histidine kinase-like ATPase, C-terminal domain"/>
    <property type="match status" value="1"/>
</dbReference>
<dbReference type="Gene3D" id="1.10.510.10">
    <property type="entry name" value="Transferase(Phosphotransferase) domain 1"/>
    <property type="match status" value="1"/>
</dbReference>
<feature type="region of interest" description="Disordered" evidence="7">
    <location>
        <begin position="1712"/>
        <end position="1795"/>
    </location>
</feature>
<dbReference type="Gene3D" id="3.30.230.80">
    <property type="match status" value="1"/>
</dbReference>
<dbReference type="GO" id="GO:0016887">
    <property type="term" value="F:ATP hydrolysis activity"/>
    <property type="evidence" value="ECO:0007669"/>
    <property type="project" value="InterPro"/>
</dbReference>
<evidence type="ECO:0000256" key="3">
    <source>
        <dbReference type="ARBA" id="ARBA00022490"/>
    </source>
</evidence>
<dbReference type="PANTHER" id="PTHR11528">
    <property type="entry name" value="HEAT SHOCK PROTEIN 90 FAMILY MEMBER"/>
    <property type="match status" value="1"/>
</dbReference>
<dbReference type="SUPFAM" id="SSF110942">
    <property type="entry name" value="HSP90 C-terminal domain"/>
    <property type="match status" value="1"/>
</dbReference>
<comment type="similarity">
    <text evidence="2">Belongs to the heat shock protein 90 family.</text>
</comment>
<comment type="caution">
    <text evidence="9">The sequence shown here is derived from an EMBL/GenBank/DDBJ whole genome shotgun (WGS) entry which is preliminary data.</text>
</comment>
<dbReference type="InterPro" id="IPR012337">
    <property type="entry name" value="RNaseH-like_sf"/>
</dbReference>
<proteinExistence type="inferred from homology"/>
<feature type="compositionally biased region" description="Acidic residues" evidence="7">
    <location>
        <begin position="3456"/>
        <end position="3469"/>
    </location>
</feature>
<dbReference type="Gene3D" id="3.30.420.10">
    <property type="entry name" value="Ribonuclease H-like superfamily/Ribonuclease H"/>
    <property type="match status" value="1"/>
</dbReference>
<keyword evidence="3" id="KW-0963">Cytoplasm</keyword>
<dbReference type="SMART" id="SM00387">
    <property type="entry name" value="HATPase_c"/>
    <property type="match status" value="1"/>
</dbReference>
<dbReference type="InterPro" id="IPR013103">
    <property type="entry name" value="RVT_2"/>
</dbReference>
<dbReference type="FunFam" id="1.20.120.790:FF:000001">
    <property type="entry name" value="Heat shock protein 90 alpha"/>
    <property type="match status" value="1"/>
</dbReference>
<dbReference type="Gene3D" id="1.20.120.790">
    <property type="entry name" value="Heat shock protein 90, C-terminal domain"/>
    <property type="match status" value="1"/>
</dbReference>
<dbReference type="SMART" id="SM00220">
    <property type="entry name" value="S_TKc"/>
    <property type="match status" value="1"/>
</dbReference>
<dbReference type="InterPro" id="IPR008271">
    <property type="entry name" value="Ser/Thr_kinase_AS"/>
</dbReference>
<keyword evidence="10" id="KW-1185">Reference proteome</keyword>
<feature type="compositionally biased region" description="Polar residues" evidence="7">
    <location>
        <begin position="404"/>
        <end position="413"/>
    </location>
</feature>
<keyword evidence="5" id="KW-0067">ATP-binding</keyword>
<feature type="domain" description="Protein kinase" evidence="8">
    <location>
        <begin position="1812"/>
        <end position="2103"/>
    </location>
</feature>
<evidence type="ECO:0000256" key="7">
    <source>
        <dbReference type="SAM" id="MobiDB-lite"/>
    </source>
</evidence>
<dbReference type="Pfam" id="PF00069">
    <property type="entry name" value="Pkinase"/>
    <property type="match status" value="1"/>
</dbReference>
<feature type="region of interest" description="Disordered" evidence="7">
    <location>
        <begin position="2881"/>
        <end position="2922"/>
    </location>
</feature>
<dbReference type="OrthoDB" id="442510at2759"/>
<dbReference type="InterPro" id="IPR003594">
    <property type="entry name" value="HATPase_dom"/>
</dbReference>
<dbReference type="PROSITE" id="PS00298">
    <property type="entry name" value="HSP90"/>
    <property type="match status" value="1"/>
</dbReference>
<dbReference type="Pfam" id="PF00183">
    <property type="entry name" value="HSP90"/>
    <property type="match status" value="1"/>
</dbReference>
<feature type="compositionally biased region" description="Basic and acidic residues" evidence="7">
    <location>
        <begin position="1719"/>
        <end position="1732"/>
    </location>
</feature>
<dbReference type="SUPFAM" id="SSF53098">
    <property type="entry name" value="Ribonuclease H-like"/>
    <property type="match status" value="1"/>
</dbReference>
<keyword evidence="6" id="KW-0143">Chaperone</keyword>
<sequence>MKKLGARIDLGKECVDLCSLKAAEVPLVQAQGGHPAVAVFPEGHSKAPKIPWSTVKDEGRGPGIWHNDLGETACAYMAACSAVVCPEREARPERLFYAKRLPPAIEDMLAHSTLNVETFLGWWRGCKIQRDFWVERGDKLIRVHVVPRKYPSSPEGWQTEMSELKAELLRVLGGEVVEERIPCRGPQLLSRESRSWKLQPARAQPHALWIGRSVFQRHCENTAANPNTSEVNVVMSKAALVSELAEYEVVAHPDWTINEVREMVKEQRTVRMSSEGQVPKGLAKMTLQQLMEEARKCGLVLPEKPTKEVLTKLIRDAKAAPNDTVLSFGRYRGWAYNQVPVQYLDWALNEWHSSPNCSDDLARLARWWEEKKSTKAGKLKVRGLPEDDPEKTATTPPPTNTTARQTGRASSSRDPTEWIEVYPETPGNRSPNGVQTLAAHAVIDENRLAGWDPEAAAIAGPDLMWAELPFGPWTPRRGRSYKQHKEKKKSERRLMRQVLEALENQEHQVLYYKNAREDTKMKAILSGCAPPPGGDSGELTAEEVFAKELQETGKRKRKGYHEAWAVEAEPPNIDEEPGDEPELREAGAKCITFDQRVPKAVQGALRKLHQNLGHPPNSELARHIRLSGGSSEAVKDRTAKTLAETVRDHWVSWAGPPHTFALDLDSGFKSVFDEMCYEFGSFMSHAAGTAHWQHGMVERHNGAWKSIWERTVDSAMVVEHEVAWTIAEVSNAKNQLRNKDGNSPRQWVFGANPRLPGDVFDDENNLAAMSNYTVDARMQRQNAIRQAARIAFMRVQTDQAMQRALLHRSRVKKTHYEPGDLVFIFRQKKPERDKKPVKMWVGPCTVIGNEGQNLWVSKGGRCLLCAPEHLRPAEAEEISELLRVRAAMDDVQAIIDEDKALRDAFAPEDEELIPDDGGNQAEGKETDDIAEELLTGEGEAFQEKFVEMENMDWDDGAERRRRCLDDLPHWHSEEEKANAEQPMAQEVLFGKVASTQASREKQMESEIPWSSIDPRDRPAFLEAEQKQWSEHLKFEAVRVLTKEETEQVYAEVPPERILNSRFAYKDKARAQRAQHPDLPVRAKARLCIGGHRDPDLGVRQLSVDAPTACKDSLMLGMQCAVSHRWSASIGDVQAAFLNGVAAPRGLFFKQPPRGLPGVEEGVLVEIIKGVFGLSTSPRLWFEKLVQDIQNTEVKLEGTTLHFEQNDIDPCVFHIVDARGDTVGLLETHVDDLLLLVEEKYKKATQEKLSQTFPISEWEDDAFKYVGSNYKKDGEGYQITQEDYVEERLKFIEVPKGANQEQVDDRLFHDNRTAVGCLSWLAKESRPDLACAANFAQARQGSPTIADIKDTNKAIKQAKDYKENGIKIKPIPLHEMCLVVYHDAAWGNSEPEDEAVAHLVGHRVGSQIGYLVLAVHNSGIGGRPCAMSTLAWKSHSCKRVCRSTFAGETMACCEGVECAIHLRARLLSLMLRKLIKEPEAAEMIPIHAVTDCKSLFDFVHRCGTPKPTADRRLIIDLASLKQIFLNEAKGWWKRERGDETPAVDDPLLLPFHWVPSGHQLSDIMTKQMKPEAWWSAAGDSDVGLVRGGKSFWKSGISCTGCAGFSNCSFAPGEWVERESGTAKLTPQDRTQSSIILLVSAFRLSLECLPLLGLNMKRNVRRRQSQGTVRWTARGMDGSGVYLPPSVECSLASDRGVDPLDKGGIAGFTSFTGFDNPTGKGFEKDKVDGYKEHETLDDDNQEEAEDESSEDENAEDANTPGDYPDNMSKDEAGTGEDPPLARHPAPVSPAAASVSGKIHRHLKVKEKSPLGRFVRFNRKLGSGSYKTVWLGFDNDTGMEVAWNIISFQNLDKKAKKRISDEIQMLKNLKHPKIIAFINAWTNKEQEKVCFITERVTGGSLLQYIKRINAPLKLKVIRNWCRQILEGLNYLHTRPDPIIHRDLKCDNIFINGNRGDIVIGDLGLSTTLRESCAVARSIVGTVDFIAPEIYDENYGTSVDIYAFGMVLLELRGDGVLAAGKVRECSWLKGPPVRDDRKGAALERMRQIYKKVLAGERPRNLRRVKDELLRSIVMQCSRMVRRQVFLSVRQKPDERPTAQQLLDHSWLEETDGPRNRLCELLPPEEAPDDVPDVDIFPKAAVAWTHHPGKKSTDAFHSLTSSHGEPLCQLQPQLPQIMEEDEDLQDGAALPLSQHPHSAVARFPFDVEPHHFLVKMHVLAFLLLPTSFAALLSPSPSSECEASEASLLQTASSMSCSPLPSITCDAQSGQMPRAHSKRQMRLVKDLDPSIGLTPWNCSLCHNDANAATVYGVERWDGLGQRAASLINFMALAAHLKLNFGGLLPNPSEREHGVYIPKCMTQLFGTNYKELRRFAPEPHFDLCLFGPEAIQEAVNEKPWQKGQSILIEECGNGREFVDYLTSEFQERLRQSTGLQRSGAFHFAGPAVKVAVHVRRGDLTNREHWAHRNVADEIYMGLIQEVQDVLAELGRTAEVHVFSSTEGGKFSSEDFDGYRSKKMQVHLNGKEIDDWTHMTHADVLIQAPSAFSWVPGVLNSKCVLAFDSYPKPLEDWIVHTQGQLDSANKQHLREQEDQTRLADVLGKRQMQQMSCQRQLSEKTDKDNEYPCLGREGSVDSHTDAAAHAVQEEASKVDFVLPPEAETCGDFRHNSETAMAETFAFNADIQQLMSLIINTFYSNKEIFLRELISNASDALDKIRYESITDPDKIEAQPNFFIKIIPDKTNSTLTIEDSGIGMTKNELINNLGTIAKSGTKAFMEAMAAGGDISMIGQFGVGFYSAYLVSDKVRVVSKHNDDEQYIWESGAGGSFTVQKDTELVHGEIKRGTKIICYLKEDQSEFLEERRLKDLVKKHSEFIGFPIELYVEKSKEKEVTDSEEEEEEKKDEKEGDEPKIEEVDEEKEKEEKKKKTKKVKEVSHEWEQLNKNKPLWMRKSEDVTNEEYASFYKSLSNDWEDHLAVKHFSVEGQLEFRALLFVPRRAPFDLFETKKKRNNIKLYVRRVFIMDDCEELMPEWLNFVKGVVDSEDLPLNISRETLQQNKILRVIKKNLVKKCLEMFAEIAEKKDDYKKFYEQFGKCLKLGVHEDSTNRTKVAELLRYHTSKSGDEQISLKEYVDRMKEGQNDIFYITGESIAAVSSSPFLETLRKKGIEVLYMIDPIDEYSVQQLKEFDGKKLKSTTKEGLDIEDEDEKKKLEEMKAEFEPLTKLMKEVEKVIVSSRMADSPCVLTTSEYGWSANMERIMKAQALRDNSMTSYMVSKKTMEVNPKHSIMAELKKKAAADKSDKTVKDLIWLLFDTSLLTSGFNLDEPTQFAGRIHRMIKLGLSIDDDDEGLGDDDDLPPLEEVEGAADEASKMEEARAARRVDRRWGARSPEARADSVSFSQVGQNSENLCQRILKSLVRGEVLAPPAPTMGWALGCLGSCTIEVLLHGQPDVASPASPRPMDTLEEPEPDPEDGEEQATAVDRAASRLDS</sequence>
<evidence type="ECO:0000313" key="10">
    <source>
        <dbReference type="Proteomes" id="UP000186817"/>
    </source>
</evidence>
<dbReference type="FunFam" id="3.30.565.10:FF:000001">
    <property type="entry name" value="Heat shock protein HSP 90-alpha"/>
    <property type="match status" value="1"/>
</dbReference>
<dbReference type="GO" id="GO:0005737">
    <property type="term" value="C:cytoplasm"/>
    <property type="evidence" value="ECO:0007669"/>
    <property type="project" value="UniProtKB-SubCell"/>
</dbReference>
<dbReference type="InterPro" id="IPR019805">
    <property type="entry name" value="Heat_shock_protein_90_CS"/>
</dbReference>
<dbReference type="HAMAP" id="MF_00505">
    <property type="entry name" value="HSP90"/>
    <property type="match status" value="1"/>
</dbReference>
<evidence type="ECO:0000259" key="8">
    <source>
        <dbReference type="PROSITE" id="PS50011"/>
    </source>
</evidence>
<dbReference type="Proteomes" id="UP000186817">
    <property type="component" value="Unassembled WGS sequence"/>
</dbReference>
<dbReference type="GO" id="GO:0003676">
    <property type="term" value="F:nucleic acid binding"/>
    <property type="evidence" value="ECO:0007669"/>
    <property type="project" value="InterPro"/>
</dbReference>
<accession>A0A1Q9CRD2</accession>
<dbReference type="InterPro" id="IPR036890">
    <property type="entry name" value="HATPase_C_sf"/>
</dbReference>
<dbReference type="InterPro" id="IPR020568">
    <property type="entry name" value="Ribosomal_Su5_D2-typ_SF"/>
</dbReference>
<keyword evidence="9" id="KW-0346">Stress response</keyword>
<keyword evidence="4" id="KW-0547">Nucleotide-binding</keyword>
<feature type="region of interest" description="Disordered" evidence="7">
    <location>
        <begin position="376"/>
        <end position="417"/>
    </location>
</feature>
<name>A0A1Q9CRD2_SYMMI</name>
<protein>
    <submittedName>
        <fullName evidence="9">Heat shock protein 90</fullName>
    </submittedName>
</protein>
<dbReference type="Pfam" id="PF13589">
    <property type="entry name" value="HATPase_c_3"/>
    <property type="match status" value="1"/>
</dbReference>
<dbReference type="PROSITE" id="PS50011">
    <property type="entry name" value="PROTEIN_KINASE_DOM"/>
    <property type="match status" value="1"/>
</dbReference>
<evidence type="ECO:0000256" key="1">
    <source>
        <dbReference type="ARBA" id="ARBA00004496"/>
    </source>
</evidence>
<dbReference type="NCBIfam" id="NF003555">
    <property type="entry name" value="PRK05218.1"/>
    <property type="match status" value="1"/>
</dbReference>
<dbReference type="PRINTS" id="PR00775">
    <property type="entry name" value="HEATSHOCK90"/>
</dbReference>
<dbReference type="Pfam" id="PF07727">
    <property type="entry name" value="RVT_2"/>
    <property type="match status" value="1"/>
</dbReference>
<comment type="subcellular location">
    <subcellularLocation>
        <location evidence="1">Cytoplasm</location>
    </subcellularLocation>
</comment>
<dbReference type="SUPFAM" id="SSF56112">
    <property type="entry name" value="Protein kinase-like (PK-like)"/>
    <property type="match status" value="1"/>
</dbReference>
<dbReference type="InterPro" id="IPR020575">
    <property type="entry name" value="Hsp90_N"/>
</dbReference>
<feature type="compositionally biased region" description="Basic and acidic residues" evidence="7">
    <location>
        <begin position="2895"/>
        <end position="2906"/>
    </location>
</feature>
<dbReference type="GO" id="GO:0051082">
    <property type="term" value="F:unfolded protein binding"/>
    <property type="evidence" value="ECO:0007669"/>
    <property type="project" value="InterPro"/>
</dbReference>
<dbReference type="InterPro" id="IPR036397">
    <property type="entry name" value="RNaseH_sf"/>
</dbReference>
<evidence type="ECO:0000256" key="6">
    <source>
        <dbReference type="ARBA" id="ARBA00023186"/>
    </source>
</evidence>
<dbReference type="InterPro" id="IPR001404">
    <property type="entry name" value="Hsp90_fam"/>
</dbReference>
<dbReference type="GO" id="GO:0140662">
    <property type="term" value="F:ATP-dependent protein folding chaperone"/>
    <property type="evidence" value="ECO:0007669"/>
    <property type="project" value="InterPro"/>
</dbReference>
<dbReference type="GO" id="GO:0004672">
    <property type="term" value="F:protein kinase activity"/>
    <property type="evidence" value="ECO:0007669"/>
    <property type="project" value="InterPro"/>
</dbReference>
<reference evidence="9 10" key="1">
    <citation type="submission" date="2016-02" db="EMBL/GenBank/DDBJ databases">
        <title>Genome analysis of coral dinoflagellate symbionts highlights evolutionary adaptations to a symbiotic lifestyle.</title>
        <authorList>
            <person name="Aranda M."/>
            <person name="Li Y."/>
            <person name="Liew Y.J."/>
            <person name="Baumgarten S."/>
            <person name="Simakov O."/>
            <person name="Wilson M."/>
            <person name="Piel J."/>
            <person name="Ashoor H."/>
            <person name="Bougouffa S."/>
            <person name="Bajic V.B."/>
            <person name="Ryu T."/>
            <person name="Ravasi T."/>
            <person name="Bayer T."/>
            <person name="Micklem G."/>
            <person name="Kim H."/>
            <person name="Bhak J."/>
            <person name="Lajeunesse T.C."/>
            <person name="Voolstra C.R."/>
        </authorList>
    </citation>
    <scope>NUCLEOTIDE SEQUENCE [LARGE SCALE GENOMIC DNA]</scope>
    <source>
        <strain evidence="9 10">CCMP2467</strain>
    </source>
</reference>
<dbReference type="CDD" id="cd16927">
    <property type="entry name" value="HATPase_Hsp90-like"/>
    <property type="match status" value="1"/>
</dbReference>
<organism evidence="9 10">
    <name type="scientific">Symbiodinium microadriaticum</name>
    <name type="common">Dinoflagellate</name>
    <name type="synonym">Zooxanthella microadriatica</name>
    <dbReference type="NCBI Taxonomy" id="2951"/>
    <lineage>
        <taxon>Eukaryota</taxon>
        <taxon>Sar</taxon>
        <taxon>Alveolata</taxon>
        <taxon>Dinophyceae</taxon>
        <taxon>Suessiales</taxon>
        <taxon>Symbiodiniaceae</taxon>
        <taxon>Symbiodinium</taxon>
    </lineage>
</organism>
<dbReference type="SUPFAM" id="SSF54211">
    <property type="entry name" value="Ribosomal protein S5 domain 2-like"/>
    <property type="match status" value="1"/>
</dbReference>
<evidence type="ECO:0000256" key="2">
    <source>
        <dbReference type="ARBA" id="ARBA00008239"/>
    </source>
</evidence>
<dbReference type="PROSITE" id="PS00108">
    <property type="entry name" value="PROTEIN_KINASE_ST"/>
    <property type="match status" value="1"/>
</dbReference>
<feature type="region of interest" description="Disordered" evidence="7">
    <location>
        <begin position="3443"/>
        <end position="3483"/>
    </location>
</feature>
<dbReference type="InterPro" id="IPR000719">
    <property type="entry name" value="Prot_kinase_dom"/>
</dbReference>
<evidence type="ECO:0000313" key="9">
    <source>
        <dbReference type="EMBL" id="OLP85471.1"/>
    </source>
</evidence>
<gene>
    <name evidence="9" type="primary">HSP90</name>
    <name evidence="9" type="ORF">AK812_SmicGene33536</name>
</gene>
<dbReference type="EMBL" id="LSRX01000975">
    <property type="protein sequence ID" value="OLP85471.1"/>
    <property type="molecule type" value="Genomic_DNA"/>
</dbReference>
<dbReference type="FunFam" id="3.40.50.11260:FF:000001">
    <property type="entry name" value="Heat shock protein 90 alpha"/>
    <property type="match status" value="1"/>
</dbReference>
<dbReference type="SUPFAM" id="SSF55874">
    <property type="entry name" value="ATPase domain of HSP90 chaperone/DNA topoisomerase II/histidine kinase"/>
    <property type="match status" value="1"/>
</dbReference>
<dbReference type="Gene3D" id="3.30.200.20">
    <property type="entry name" value="Phosphorylase Kinase, domain 1"/>
    <property type="match status" value="1"/>
</dbReference>